<proteinExistence type="predicted"/>
<keyword evidence="2" id="KW-1185">Reference proteome</keyword>
<comment type="caution">
    <text evidence="1">The sequence shown here is derived from an EMBL/GenBank/DDBJ whole genome shotgun (WGS) entry which is preliminary data.</text>
</comment>
<accession>A0A8S4SBZ3</accession>
<dbReference type="Proteomes" id="UP000838756">
    <property type="component" value="Unassembled WGS sequence"/>
</dbReference>
<evidence type="ECO:0000313" key="2">
    <source>
        <dbReference type="Proteomes" id="UP000838756"/>
    </source>
</evidence>
<evidence type="ECO:0000313" key="1">
    <source>
        <dbReference type="EMBL" id="CAH2246944.1"/>
    </source>
</evidence>
<dbReference type="AlphaFoldDB" id="A0A8S4SBZ3"/>
<name>A0A8S4SBZ3_9NEOP</name>
<reference evidence="1" key="1">
    <citation type="submission" date="2022-03" db="EMBL/GenBank/DDBJ databases">
        <authorList>
            <person name="Lindestad O."/>
        </authorList>
    </citation>
    <scope>NUCLEOTIDE SEQUENCE</scope>
</reference>
<gene>
    <name evidence="1" type="primary">jg9165</name>
    <name evidence="1" type="ORF">PAEG_LOCUS21459</name>
</gene>
<protein>
    <submittedName>
        <fullName evidence="1">Jg9165 protein</fullName>
    </submittedName>
</protein>
<dbReference type="EMBL" id="CAKXAJ010025947">
    <property type="protein sequence ID" value="CAH2246944.1"/>
    <property type="molecule type" value="Genomic_DNA"/>
</dbReference>
<sequence>MVRAHVRMTLEVGDLVFAGEDPVQRLIVCSDCIVSKNLIVRVVKDMFRPPLVESGWLIKFATPLATNLVLVRLIDTRQVTDKTDAAVT</sequence>
<organism evidence="1 2">
    <name type="scientific">Pararge aegeria aegeria</name>
    <dbReference type="NCBI Taxonomy" id="348720"/>
    <lineage>
        <taxon>Eukaryota</taxon>
        <taxon>Metazoa</taxon>
        <taxon>Ecdysozoa</taxon>
        <taxon>Arthropoda</taxon>
        <taxon>Hexapoda</taxon>
        <taxon>Insecta</taxon>
        <taxon>Pterygota</taxon>
        <taxon>Neoptera</taxon>
        <taxon>Endopterygota</taxon>
        <taxon>Lepidoptera</taxon>
        <taxon>Glossata</taxon>
        <taxon>Ditrysia</taxon>
        <taxon>Papilionoidea</taxon>
        <taxon>Nymphalidae</taxon>
        <taxon>Satyrinae</taxon>
        <taxon>Satyrini</taxon>
        <taxon>Parargina</taxon>
        <taxon>Pararge</taxon>
    </lineage>
</organism>